<organism evidence="2 3">
    <name type="scientific">Chlamydomonas incerta</name>
    <dbReference type="NCBI Taxonomy" id="51695"/>
    <lineage>
        <taxon>Eukaryota</taxon>
        <taxon>Viridiplantae</taxon>
        <taxon>Chlorophyta</taxon>
        <taxon>core chlorophytes</taxon>
        <taxon>Chlorophyceae</taxon>
        <taxon>CS clade</taxon>
        <taxon>Chlamydomonadales</taxon>
        <taxon>Chlamydomonadaceae</taxon>
        <taxon>Chlamydomonas</taxon>
    </lineage>
</organism>
<gene>
    <name evidence="2" type="ORF">HXX76_000958</name>
</gene>
<feature type="compositionally biased region" description="Pro residues" evidence="1">
    <location>
        <begin position="558"/>
        <end position="605"/>
    </location>
</feature>
<dbReference type="AlphaFoldDB" id="A0A835WFG0"/>
<dbReference type="EMBL" id="JAEHOC010000001">
    <property type="protein sequence ID" value="KAG2446373.1"/>
    <property type="molecule type" value="Genomic_DNA"/>
</dbReference>
<feature type="compositionally biased region" description="Pro residues" evidence="1">
    <location>
        <begin position="26"/>
        <end position="43"/>
    </location>
</feature>
<feature type="compositionally biased region" description="Pro residues" evidence="1">
    <location>
        <begin position="54"/>
        <end position="74"/>
    </location>
</feature>
<feature type="compositionally biased region" description="Low complexity" evidence="1">
    <location>
        <begin position="606"/>
        <end position="625"/>
    </location>
</feature>
<proteinExistence type="predicted"/>
<evidence type="ECO:0000313" key="2">
    <source>
        <dbReference type="EMBL" id="KAG2446373.1"/>
    </source>
</evidence>
<sequence>MPPGASNKPIYYLILTDTTLIGNCTAPPPAPPRPPPPAPPSPRRPPDDSRTDEPPSPGPPLARPPPLRPPPPPGSRQRVILLDLSGRMNKAPELVPGVVVLVTGYPRLGATEENTTAVLVTDIYPVTSFSNNPDAVVPVLSSGVGSLLPLAMTVGVISVGINGDREGAYLIEEVMNLWFTEAVTLQRFVGECSLGQAKLVPSSAEAVQEGDGYTLVDVDKATLANIAEDAVDAGNGAAEGSKLSTCVAVALEELRQLVDVVLAAGSSTFTTDWAFVLYSLPNSAKDQVTDVCRATFRDESQEDKDLSADYNCRKVGVDITPSTLPCANILVGETPDTSGFLRAMIRGLGRNLGLRASKSAAGGGGGAGDPTSGLTAVTDTLCFNGPQLYLLGWADVADSLNVTLDVAAWDADAAAFWGSQEFQLPALGSAMESLGRVQLQLEGQTRTFWVVLRVGYQSPTTSCVRVSSLYNGPSGAQLALYDMDTGRSEVQTAEGPTFWGTCGLSGGKACSVTGTWNASSEHTVYLKVWLLGADLPNARARVRVCLVHRPTDNACVPFPPPAPTSPSPPSPLSGATPPPPPPAAPPLAPPPMALLPTVHAPPPATPTTTPDEAAAAAPAAATTSAGVLFEPGGAQKPHRRRCAPAGS</sequence>
<dbReference type="Proteomes" id="UP000650467">
    <property type="component" value="Unassembled WGS sequence"/>
</dbReference>
<protein>
    <submittedName>
        <fullName evidence="2">Uncharacterized protein</fullName>
    </submittedName>
</protein>
<comment type="caution">
    <text evidence="2">The sequence shown here is derived from an EMBL/GenBank/DDBJ whole genome shotgun (WGS) entry which is preliminary data.</text>
</comment>
<accession>A0A835WFG0</accession>
<feature type="compositionally biased region" description="Basic residues" evidence="1">
    <location>
        <begin position="636"/>
        <end position="647"/>
    </location>
</feature>
<evidence type="ECO:0000313" key="3">
    <source>
        <dbReference type="Proteomes" id="UP000650467"/>
    </source>
</evidence>
<feature type="region of interest" description="Disordered" evidence="1">
    <location>
        <begin position="21"/>
        <end position="77"/>
    </location>
</feature>
<feature type="region of interest" description="Disordered" evidence="1">
    <location>
        <begin position="558"/>
        <end position="647"/>
    </location>
</feature>
<reference evidence="2" key="1">
    <citation type="journal article" date="2020" name="bioRxiv">
        <title>Comparative genomics of Chlamydomonas.</title>
        <authorList>
            <person name="Craig R.J."/>
            <person name="Hasan A.R."/>
            <person name="Ness R.W."/>
            <person name="Keightley P.D."/>
        </authorList>
    </citation>
    <scope>NUCLEOTIDE SEQUENCE</scope>
    <source>
        <strain evidence="2">SAG 7.73</strain>
    </source>
</reference>
<evidence type="ECO:0000256" key="1">
    <source>
        <dbReference type="SAM" id="MobiDB-lite"/>
    </source>
</evidence>
<dbReference type="OrthoDB" id="547473at2759"/>
<feature type="compositionally biased region" description="Basic and acidic residues" evidence="1">
    <location>
        <begin position="44"/>
        <end position="53"/>
    </location>
</feature>
<name>A0A835WFG0_CHLIN</name>
<keyword evidence="3" id="KW-1185">Reference proteome</keyword>